<evidence type="ECO:0000256" key="6">
    <source>
        <dbReference type="SAM" id="Phobius"/>
    </source>
</evidence>
<dbReference type="SUPFAM" id="SSF103481">
    <property type="entry name" value="Multidrug resistance efflux transporter EmrE"/>
    <property type="match status" value="1"/>
</dbReference>
<evidence type="ECO:0008006" key="9">
    <source>
        <dbReference type="Google" id="ProtNLM"/>
    </source>
</evidence>
<dbReference type="InterPro" id="IPR012404">
    <property type="entry name" value="UCP036436"/>
</dbReference>
<feature type="transmembrane region" description="Helical" evidence="6">
    <location>
        <begin position="125"/>
        <end position="146"/>
    </location>
</feature>
<sequence length="478" mass="53057">MPSSLYVPMLVAGMLITGSSNSLWSKWQDMQCVENCDDPNPTHHVLYEQPIWQTLQMFLGEMLCFLPVILTWLNAKRRTPAVHLPQTEEDIDEDLDDEPSRPGSSSAAKDFPDAGPQHLRGWKCLLLWFPAVCDLTGTTLMNVGLLYTPVSIYQMTRGALVLFVGTLSVIFLRRRLWLYQWVSLITVMAGVSLVGYSGSLIKDPIREETNALLALSRALSDNHAAPSVPLPEPIEEPQVTKVLIGVFFVLFAQVFTATQLVVEEKIMARYTVSPDIAVGLEGFFGFITILLALPFISISPLSNPSSPQYSPFFDLPRGWAQMIYTPTVLWSGVAIAISISLFNWFGLSVTRRLSATARSLTDTCRTLSIWLVSLGLGWEKIVWPISVLQVAGFALLVYGTFLFNNLVNPPKYLRPTEIEAESPLAAEESRHLLTEHTLDETAALPADLGTSGYDIVPPPEQRNRSRSRSTSKSRSLVA</sequence>
<feature type="transmembrane region" description="Helical" evidence="6">
    <location>
        <begin position="322"/>
        <end position="347"/>
    </location>
</feature>
<keyword evidence="3 6" id="KW-1133">Transmembrane helix</keyword>
<feature type="region of interest" description="Disordered" evidence="5">
    <location>
        <begin position="446"/>
        <end position="478"/>
    </location>
</feature>
<gene>
    <name evidence="7" type="ORF">GFSPODELE1_LOCUS4900</name>
</gene>
<evidence type="ECO:0000256" key="4">
    <source>
        <dbReference type="ARBA" id="ARBA00023136"/>
    </source>
</evidence>
<dbReference type="PIRSF" id="PIRSF036436">
    <property type="entry name" value="UCP036436"/>
    <property type="match status" value="1"/>
</dbReference>
<evidence type="ECO:0000313" key="8">
    <source>
        <dbReference type="Proteomes" id="UP001497453"/>
    </source>
</evidence>
<feature type="transmembrane region" description="Helical" evidence="6">
    <location>
        <begin position="242"/>
        <end position="262"/>
    </location>
</feature>
<name>A0ABP1D8M3_9APHY</name>
<protein>
    <recommendedName>
        <fullName evidence="9">Integral membrane protein</fullName>
    </recommendedName>
</protein>
<keyword evidence="8" id="KW-1185">Reference proteome</keyword>
<dbReference type="PANTHER" id="PTHR13146:SF0">
    <property type="entry name" value="SOLUTE CARRIER FAMILY 35 MEMBER F6"/>
    <property type="match status" value="1"/>
</dbReference>
<dbReference type="PANTHER" id="PTHR13146">
    <property type="match status" value="1"/>
</dbReference>
<feature type="transmembrane region" description="Helical" evidence="6">
    <location>
        <begin position="51"/>
        <end position="73"/>
    </location>
</feature>
<comment type="subcellular location">
    <subcellularLocation>
        <location evidence="1">Membrane</location>
        <topology evidence="1">Multi-pass membrane protein</topology>
    </subcellularLocation>
</comment>
<feature type="transmembrane region" description="Helical" evidence="6">
    <location>
        <begin position="283"/>
        <end position="302"/>
    </location>
</feature>
<evidence type="ECO:0000256" key="2">
    <source>
        <dbReference type="ARBA" id="ARBA00022692"/>
    </source>
</evidence>
<feature type="compositionally biased region" description="Acidic residues" evidence="5">
    <location>
        <begin position="87"/>
        <end position="97"/>
    </location>
</feature>
<dbReference type="EMBL" id="OZ037946">
    <property type="protein sequence ID" value="CAL1704207.1"/>
    <property type="molecule type" value="Genomic_DNA"/>
</dbReference>
<feature type="transmembrane region" description="Helical" evidence="6">
    <location>
        <begin position="178"/>
        <end position="196"/>
    </location>
</feature>
<evidence type="ECO:0000313" key="7">
    <source>
        <dbReference type="EMBL" id="CAL1704207.1"/>
    </source>
</evidence>
<dbReference type="Proteomes" id="UP001497453">
    <property type="component" value="Chromosome 3"/>
</dbReference>
<dbReference type="InterPro" id="IPR037185">
    <property type="entry name" value="EmrE-like"/>
</dbReference>
<feature type="transmembrane region" description="Helical" evidence="6">
    <location>
        <begin position="382"/>
        <end position="404"/>
    </location>
</feature>
<evidence type="ECO:0000256" key="1">
    <source>
        <dbReference type="ARBA" id="ARBA00004141"/>
    </source>
</evidence>
<feature type="transmembrane region" description="Helical" evidence="6">
    <location>
        <begin position="152"/>
        <end position="171"/>
    </location>
</feature>
<keyword evidence="2 6" id="KW-0812">Transmembrane</keyword>
<reference evidence="8" key="1">
    <citation type="submission" date="2024-04" db="EMBL/GenBank/DDBJ databases">
        <authorList>
            <person name="Shaw F."/>
            <person name="Minotto A."/>
        </authorList>
    </citation>
    <scope>NUCLEOTIDE SEQUENCE [LARGE SCALE GENOMIC DNA]</scope>
</reference>
<feature type="region of interest" description="Disordered" evidence="5">
    <location>
        <begin position="84"/>
        <end position="113"/>
    </location>
</feature>
<proteinExistence type="predicted"/>
<evidence type="ECO:0000256" key="5">
    <source>
        <dbReference type="SAM" id="MobiDB-lite"/>
    </source>
</evidence>
<keyword evidence="4 6" id="KW-0472">Membrane</keyword>
<accession>A0ABP1D8M3</accession>
<organism evidence="7 8">
    <name type="scientific">Somion occarium</name>
    <dbReference type="NCBI Taxonomy" id="3059160"/>
    <lineage>
        <taxon>Eukaryota</taxon>
        <taxon>Fungi</taxon>
        <taxon>Dikarya</taxon>
        <taxon>Basidiomycota</taxon>
        <taxon>Agaricomycotina</taxon>
        <taxon>Agaricomycetes</taxon>
        <taxon>Polyporales</taxon>
        <taxon>Cerrenaceae</taxon>
        <taxon>Somion</taxon>
    </lineage>
</organism>
<evidence type="ECO:0000256" key="3">
    <source>
        <dbReference type="ARBA" id="ARBA00022989"/>
    </source>
</evidence>